<protein>
    <submittedName>
        <fullName evidence="7">Serine protease</fullName>
    </submittedName>
</protein>
<sequence>MRLFICCFLVFFLTACQLVEIPKAQTITFTNSNSEVRLYAIRSQPGLYASNIGLNFILTGDLLALVTPSAKAQLTQIFGVDSFNTIAAMSNKEVVLIKTSSDNLQEMIGQLEAVDGIEQVQPDHYIKKQLDQATKPVSNPQNDALPMLELSIPSQCPEPLRSVRVALIDNGFDFRHEAFRDTKVLLHYDADNLIEIGGTPNKRLGHGTAMAGVILAKNFSTGEEGIAPASEIIAIEQASSKLSSMLLGFSVARMMSADIVNCSWLMEFKSDLLVSFIQDWQAQENPAFIVTAAGNGSKDACLVNKLSLIPDVLTIGSINSEKNLSDFSNYGPCVDAFVPSKHMSIHERGYVTASSTSASAAFFTGLLARNLQCGLQKSELHQKLFKNHIN</sequence>
<feature type="active site" description="Charge relay system" evidence="5">
    <location>
        <position position="206"/>
    </location>
</feature>
<dbReference type="InterPro" id="IPR036852">
    <property type="entry name" value="Peptidase_S8/S53_dom_sf"/>
</dbReference>
<reference evidence="7 8" key="1">
    <citation type="submission" date="2015-11" db="EMBL/GenBank/DDBJ databases">
        <authorList>
            <person name="Zhang Y."/>
            <person name="Guo Z."/>
        </authorList>
    </citation>
    <scope>NUCLEOTIDE SEQUENCE [LARGE SCALE GENOMIC DNA]</scope>
    <source>
        <strain evidence="7 8">KCTC 12086</strain>
    </source>
</reference>
<feature type="active site" description="Charge relay system" evidence="5">
    <location>
        <position position="357"/>
    </location>
</feature>
<dbReference type="PROSITE" id="PS51892">
    <property type="entry name" value="SUBTILASE"/>
    <property type="match status" value="1"/>
</dbReference>
<dbReference type="Proteomes" id="UP000061457">
    <property type="component" value="Chromosome I"/>
</dbReference>
<dbReference type="Gene3D" id="3.40.50.200">
    <property type="entry name" value="Peptidase S8/S53 domain"/>
    <property type="match status" value="1"/>
</dbReference>
<proteinExistence type="inferred from homology"/>
<keyword evidence="3 5" id="KW-0378">Hydrolase</keyword>
<dbReference type="AlphaFoldDB" id="A0A0S2K2P0"/>
<evidence type="ECO:0000256" key="1">
    <source>
        <dbReference type="ARBA" id="ARBA00011073"/>
    </source>
</evidence>
<accession>A0A0S2K2P0</accession>
<evidence type="ECO:0000313" key="8">
    <source>
        <dbReference type="Proteomes" id="UP000061457"/>
    </source>
</evidence>
<dbReference type="KEGG" id="pphe:PP2015_1892"/>
<dbReference type="PANTHER" id="PTHR43806">
    <property type="entry name" value="PEPTIDASE S8"/>
    <property type="match status" value="1"/>
</dbReference>
<dbReference type="PATRIC" id="fig|161398.10.peg.1920"/>
<dbReference type="GO" id="GO:0004252">
    <property type="term" value="F:serine-type endopeptidase activity"/>
    <property type="evidence" value="ECO:0007669"/>
    <property type="project" value="UniProtKB-UniRule"/>
</dbReference>
<keyword evidence="4 5" id="KW-0720">Serine protease</keyword>
<dbReference type="PANTHER" id="PTHR43806:SF11">
    <property type="entry name" value="CEREVISIN-RELATED"/>
    <property type="match status" value="1"/>
</dbReference>
<dbReference type="Pfam" id="PF00082">
    <property type="entry name" value="Peptidase_S8"/>
    <property type="match status" value="1"/>
</dbReference>
<dbReference type="GO" id="GO:0006508">
    <property type="term" value="P:proteolysis"/>
    <property type="evidence" value="ECO:0007669"/>
    <property type="project" value="UniProtKB-KW"/>
</dbReference>
<evidence type="ECO:0000256" key="2">
    <source>
        <dbReference type="ARBA" id="ARBA00022670"/>
    </source>
</evidence>
<evidence type="ECO:0000259" key="6">
    <source>
        <dbReference type="Pfam" id="PF00082"/>
    </source>
</evidence>
<evidence type="ECO:0000256" key="4">
    <source>
        <dbReference type="ARBA" id="ARBA00022825"/>
    </source>
</evidence>
<dbReference type="OrthoDB" id="9802944at2"/>
<organism evidence="7 8">
    <name type="scientific">Pseudoalteromonas phenolica</name>
    <dbReference type="NCBI Taxonomy" id="161398"/>
    <lineage>
        <taxon>Bacteria</taxon>
        <taxon>Pseudomonadati</taxon>
        <taxon>Pseudomonadota</taxon>
        <taxon>Gammaproteobacteria</taxon>
        <taxon>Alteromonadales</taxon>
        <taxon>Pseudoalteromonadaceae</taxon>
        <taxon>Pseudoalteromonas</taxon>
    </lineage>
</organism>
<evidence type="ECO:0000313" key="7">
    <source>
        <dbReference type="EMBL" id="ALO42392.1"/>
    </source>
</evidence>
<dbReference type="CDD" id="cd00306">
    <property type="entry name" value="Peptidases_S8_S53"/>
    <property type="match status" value="1"/>
</dbReference>
<keyword evidence="2 5" id="KW-0645">Protease</keyword>
<evidence type="ECO:0000256" key="5">
    <source>
        <dbReference type="PROSITE-ProRule" id="PRU01240"/>
    </source>
</evidence>
<dbReference type="PROSITE" id="PS51257">
    <property type="entry name" value="PROKAR_LIPOPROTEIN"/>
    <property type="match status" value="1"/>
</dbReference>
<dbReference type="InterPro" id="IPR000209">
    <property type="entry name" value="Peptidase_S8/S53_dom"/>
</dbReference>
<dbReference type="EMBL" id="CP013187">
    <property type="protein sequence ID" value="ALO42392.1"/>
    <property type="molecule type" value="Genomic_DNA"/>
</dbReference>
<keyword evidence="8" id="KW-1185">Reference proteome</keyword>
<dbReference type="STRING" id="161398.PP2015_1892"/>
<gene>
    <name evidence="7" type="ORF">PP2015_1892</name>
</gene>
<feature type="active site" description="Charge relay system" evidence="5">
    <location>
        <position position="169"/>
    </location>
</feature>
<dbReference type="SUPFAM" id="SSF52743">
    <property type="entry name" value="Subtilisin-like"/>
    <property type="match status" value="1"/>
</dbReference>
<dbReference type="InterPro" id="IPR050131">
    <property type="entry name" value="Peptidase_S8_subtilisin-like"/>
</dbReference>
<feature type="domain" description="Peptidase S8/S53" evidence="6">
    <location>
        <begin position="162"/>
        <end position="372"/>
    </location>
</feature>
<name>A0A0S2K2P0_9GAMM</name>
<evidence type="ECO:0000256" key="3">
    <source>
        <dbReference type="ARBA" id="ARBA00022801"/>
    </source>
</evidence>
<comment type="similarity">
    <text evidence="1 5">Belongs to the peptidase S8 family.</text>
</comment>